<name>A0ACD4R590_9BACI</name>
<accession>A0ACD4R590</accession>
<dbReference type="Proteomes" id="UP001226091">
    <property type="component" value="Chromosome"/>
</dbReference>
<evidence type="ECO:0000313" key="2">
    <source>
        <dbReference type="Proteomes" id="UP001226091"/>
    </source>
</evidence>
<protein>
    <submittedName>
        <fullName evidence="1">Processed acidic surface protein</fullName>
    </submittedName>
</protein>
<gene>
    <name evidence="1" type="ORF">QLQ22_12810</name>
</gene>
<reference evidence="2" key="1">
    <citation type="journal article" date="2025" name="Aquaculture">
        <title>Assessment of the bioflocculant production and safety properties of Metabacillus hrfriensis sp. nov. based on phenotypic and whole-genome sequencing analysis.</title>
        <authorList>
            <person name="Zhang R."/>
            <person name="Zhao Z."/>
            <person name="Luo L."/>
            <person name="Wang S."/>
            <person name="Guo K."/>
            <person name="Xu W."/>
        </authorList>
    </citation>
    <scope>NUCLEOTIDE SEQUENCE [LARGE SCALE GENOMIC DNA]</scope>
    <source>
        <strain evidence="2">CT-WN-B3</strain>
    </source>
</reference>
<keyword evidence="2" id="KW-1185">Reference proteome</keyword>
<sequence>MKRQLGAFLLTIILVLSLFPHLTTAAQNSKFELELSEYLNEVSNTRGFKVTKADIEISLSYYGDSLRNYQSAADLKGFLGEVIESDYSNLTDLYDEFNLDHEEMVSLLEENGESLEDYIFIDDLSQTIYFYTEDFEFERDPDFDQNFAVYLAEVSAERGFEVTKEDIETALKIYDESIANFESVKQLEDFLGEVIKADLSNLAYFKENYDLDQQSLLQLLAENDKDLHDYIYIFELEETVWTLMGLEEEIAEDLLPIFEDELGLTEKELQNIEEHLISLEDHLSDQATIERLDVLGNRMLAIGEFEVTEDLSAGQIAELASIYDEILSIFKLKASYSLVKDGSETPLSLADLIRLDELKGANLKVTLFSVDGTFLADLIITGEMVSSEVLEETGKQVEESAMQAAKTIDTSVQPVKKHITKPMNHAEQKTVKGAKLPKTAGNYLTYAAIGVILSAAGSFLYRKVRNV</sequence>
<dbReference type="EMBL" id="CP126116">
    <property type="protein sequence ID" value="WHZ55612.1"/>
    <property type="molecule type" value="Genomic_DNA"/>
</dbReference>
<evidence type="ECO:0000313" key="1">
    <source>
        <dbReference type="EMBL" id="WHZ55612.1"/>
    </source>
</evidence>
<organism evidence="1 2">
    <name type="scientific">Metabacillus hrfriensis</name>
    <dbReference type="NCBI Taxonomy" id="3048891"/>
    <lineage>
        <taxon>Bacteria</taxon>
        <taxon>Bacillati</taxon>
        <taxon>Bacillota</taxon>
        <taxon>Bacilli</taxon>
        <taxon>Bacillales</taxon>
        <taxon>Bacillaceae</taxon>
        <taxon>Metabacillus</taxon>
    </lineage>
</organism>
<proteinExistence type="predicted"/>